<dbReference type="EMBL" id="JAZGQO010000010">
    <property type="protein sequence ID" value="KAK6176945.1"/>
    <property type="molecule type" value="Genomic_DNA"/>
</dbReference>
<accession>A0AAN8JKF6</accession>
<feature type="compositionally biased region" description="Low complexity" evidence="5">
    <location>
        <begin position="200"/>
        <end position="215"/>
    </location>
</feature>
<evidence type="ECO:0000313" key="8">
    <source>
        <dbReference type="Proteomes" id="UP001347796"/>
    </source>
</evidence>
<dbReference type="Pfam" id="PF00412">
    <property type="entry name" value="LIM"/>
    <property type="match status" value="1"/>
</dbReference>
<gene>
    <name evidence="7" type="ORF">SNE40_015146</name>
</gene>
<dbReference type="InterPro" id="IPR001781">
    <property type="entry name" value="Znf_LIM"/>
</dbReference>
<dbReference type="Proteomes" id="UP001347796">
    <property type="component" value="Unassembled WGS sequence"/>
</dbReference>
<comment type="caution">
    <text evidence="7">The sequence shown here is derived from an EMBL/GenBank/DDBJ whole genome shotgun (WGS) entry which is preliminary data.</text>
</comment>
<keyword evidence="2 4" id="KW-0862">Zinc</keyword>
<feature type="domain" description="LIM zinc-binding" evidence="6">
    <location>
        <begin position="292"/>
        <end position="358"/>
    </location>
</feature>
<protein>
    <recommendedName>
        <fullName evidence="6">LIM zinc-binding domain-containing protein</fullName>
    </recommendedName>
</protein>
<keyword evidence="8" id="KW-1185">Reference proteome</keyword>
<dbReference type="GO" id="GO:0046872">
    <property type="term" value="F:metal ion binding"/>
    <property type="evidence" value="ECO:0007669"/>
    <property type="project" value="UniProtKB-KW"/>
</dbReference>
<feature type="region of interest" description="Disordered" evidence="5">
    <location>
        <begin position="156"/>
        <end position="256"/>
    </location>
</feature>
<dbReference type="PROSITE" id="PS50023">
    <property type="entry name" value="LIM_DOMAIN_2"/>
    <property type="match status" value="1"/>
</dbReference>
<evidence type="ECO:0000256" key="3">
    <source>
        <dbReference type="ARBA" id="ARBA00023038"/>
    </source>
</evidence>
<proteinExistence type="predicted"/>
<feature type="compositionally biased region" description="Low complexity" evidence="5">
    <location>
        <begin position="181"/>
        <end position="193"/>
    </location>
</feature>
<evidence type="ECO:0000256" key="5">
    <source>
        <dbReference type="SAM" id="MobiDB-lite"/>
    </source>
</evidence>
<evidence type="ECO:0000259" key="6">
    <source>
        <dbReference type="PROSITE" id="PS50023"/>
    </source>
</evidence>
<dbReference type="Gene3D" id="2.10.110.10">
    <property type="entry name" value="Cysteine Rich Protein"/>
    <property type="match status" value="1"/>
</dbReference>
<evidence type="ECO:0000313" key="7">
    <source>
        <dbReference type="EMBL" id="KAK6176945.1"/>
    </source>
</evidence>
<keyword evidence="3 4" id="KW-0440">LIM domain</keyword>
<evidence type="ECO:0000256" key="1">
    <source>
        <dbReference type="ARBA" id="ARBA00022723"/>
    </source>
</evidence>
<evidence type="ECO:0000256" key="2">
    <source>
        <dbReference type="ARBA" id="ARBA00022833"/>
    </source>
</evidence>
<reference evidence="7 8" key="1">
    <citation type="submission" date="2024-01" db="EMBL/GenBank/DDBJ databases">
        <title>The genome of the rayed Mediterranean limpet Patella caerulea (Linnaeus, 1758).</title>
        <authorList>
            <person name="Anh-Thu Weber A."/>
            <person name="Halstead-Nussloch G."/>
        </authorList>
    </citation>
    <scope>NUCLEOTIDE SEQUENCE [LARGE SCALE GENOMIC DNA]</scope>
    <source>
        <strain evidence="7">AATW-2023a</strain>
        <tissue evidence="7">Whole specimen</tissue>
    </source>
</reference>
<dbReference type="PANTHER" id="PTHR24206">
    <property type="entry name" value="OS06G0237300 PROTEIN"/>
    <property type="match status" value="1"/>
</dbReference>
<organism evidence="7 8">
    <name type="scientific">Patella caerulea</name>
    <name type="common">Rayed Mediterranean limpet</name>
    <dbReference type="NCBI Taxonomy" id="87958"/>
    <lineage>
        <taxon>Eukaryota</taxon>
        <taxon>Metazoa</taxon>
        <taxon>Spiralia</taxon>
        <taxon>Lophotrochozoa</taxon>
        <taxon>Mollusca</taxon>
        <taxon>Gastropoda</taxon>
        <taxon>Patellogastropoda</taxon>
        <taxon>Patelloidea</taxon>
        <taxon>Patellidae</taxon>
        <taxon>Patella</taxon>
    </lineage>
</organism>
<dbReference type="PROSITE" id="PS00478">
    <property type="entry name" value="LIM_DOMAIN_1"/>
    <property type="match status" value="1"/>
</dbReference>
<name>A0AAN8JKF6_PATCE</name>
<keyword evidence="1 4" id="KW-0479">Metal-binding</keyword>
<feature type="compositionally biased region" description="Low complexity" evidence="5">
    <location>
        <begin position="231"/>
        <end position="244"/>
    </location>
</feature>
<feature type="compositionally biased region" description="Polar residues" evidence="5">
    <location>
        <begin position="164"/>
        <end position="180"/>
    </location>
</feature>
<feature type="compositionally biased region" description="Polar residues" evidence="5">
    <location>
        <begin position="245"/>
        <end position="256"/>
    </location>
</feature>
<sequence length="495" mass="53847">MDNNGFQNLTGSSTVWVGNNPYLVTPSGIIPLTSGLSSLSLGPNQMTVPPPAAVNQGNQYYVVSVQESPTKTSPPILNNPRTGLGLYNGGQLTASTPNLGYNTGINNFNNLQYQPQPFGQPNESNFTHGLPGQPYTASLFSGLPKQQMMTQAIPNGFFAHHNDNGNPQYISNLTNGNPNLSQSQRTSTTSNQSDHLPLVSPSLSTSSMSMQSESSYGATSSPDTSLNCVYDSSDTLTSNDTTQSPQGLSRSDSLSSAKRTSVGEVFDSNLSEQNKQIYAPVPPCYERPINKECCLKCGKKVYAMEKLGPVKDCLYHKFCFSCVVCGTILNVKNYHVNPNDLEDVNVYCTTHMPSNKSVCVDAASVSIKGALRAPKLNKINEQIRGGPDAMKGNKIDGESISVKTAMNAPRRELESEKVKYSGHTYNLDAESVGMKHARNVPVTNLQSSNKARESAWQRNGRQVEGVPPLDVIRYDAPAPEYDYDNATRRYYYTNS</sequence>
<feature type="compositionally biased region" description="Polar residues" evidence="5">
    <location>
        <begin position="216"/>
        <end position="227"/>
    </location>
</feature>
<evidence type="ECO:0000256" key="4">
    <source>
        <dbReference type="PROSITE-ProRule" id="PRU00125"/>
    </source>
</evidence>
<dbReference type="AlphaFoldDB" id="A0AAN8JKF6"/>